<dbReference type="SUPFAM" id="SSF53187">
    <property type="entry name" value="Zn-dependent exopeptidases"/>
    <property type="match status" value="1"/>
</dbReference>
<dbReference type="Gene3D" id="3.50.30.30">
    <property type="match status" value="1"/>
</dbReference>
<sequence>MEASSRTHILLGIIAFLTLVIFALVAAALGVIVKVANKQDDAIAVTTTTTTIAGTATTTTSAGIATTTTSAGIATTTTSAGIATTTSPTSANNLVTSITIDQMMSHLNAFQEIADNNGRTRAIHTTGFEKTLEYITQYLTDNTDLTIHRQDFNWSTFNLTDIPTISSNISGVNKNYTRGVGADFYELLYSGNSSTSSPSVRVTVIPNFGCSPSDWNTLDITETVALVAGGGGCLYRVKAQLAPSNLSGLLIYNSVGMSAVASSVNPNITFPVLSVSYGVGMELKNAPNNMLVTIQLTAGKEQKPVGNICADTRTGSGSAANLVLATNIARLFNKSADRAYKYRVRFCWWGAEEVGLRGAEYHRDMARQNTTVGERISDYLVNLNYDMLGSPNYMFGIYNGSSAPNNTPAYAKPGSIKLSELFRDWFSNQSLPWNYTAFSGRSDYGPFLEAGVVASGLFSGAEERKSKSERDYYDKVLGSSLGGMAETAYDPCYHLDCDTVQNINQFALQRMTQAAAYVLEFLGRLDNLEVWLYPDGRPGGM</sequence>
<evidence type="ECO:0000256" key="1">
    <source>
        <dbReference type="ARBA" id="ARBA00001947"/>
    </source>
</evidence>
<name>A0A8S2ES75_9BILA</name>
<reference evidence="4" key="1">
    <citation type="submission" date="2021-02" db="EMBL/GenBank/DDBJ databases">
        <authorList>
            <person name="Nowell W R."/>
        </authorList>
    </citation>
    <scope>NUCLEOTIDE SEQUENCE</scope>
</reference>
<evidence type="ECO:0000313" key="4">
    <source>
        <dbReference type="EMBL" id="CAF1295297.1"/>
    </source>
</evidence>
<evidence type="ECO:0000259" key="3">
    <source>
        <dbReference type="Pfam" id="PF04389"/>
    </source>
</evidence>
<dbReference type="PANTHER" id="PTHR12147">
    <property type="entry name" value="METALLOPEPTIDASE M28 FAMILY MEMBER"/>
    <property type="match status" value="1"/>
</dbReference>
<dbReference type="InterPro" id="IPR007484">
    <property type="entry name" value="Peptidase_M28"/>
</dbReference>
<organism evidence="4 6">
    <name type="scientific">Didymodactylos carnosus</name>
    <dbReference type="NCBI Taxonomy" id="1234261"/>
    <lineage>
        <taxon>Eukaryota</taxon>
        <taxon>Metazoa</taxon>
        <taxon>Spiralia</taxon>
        <taxon>Gnathifera</taxon>
        <taxon>Rotifera</taxon>
        <taxon>Eurotatoria</taxon>
        <taxon>Bdelloidea</taxon>
        <taxon>Philodinida</taxon>
        <taxon>Philodinidae</taxon>
        <taxon>Didymodactylos</taxon>
    </lineage>
</organism>
<dbReference type="EMBL" id="CAJOBA010040783">
    <property type="protein sequence ID" value="CAF4100796.1"/>
    <property type="molecule type" value="Genomic_DNA"/>
</dbReference>
<evidence type="ECO:0000313" key="6">
    <source>
        <dbReference type="Proteomes" id="UP000677228"/>
    </source>
</evidence>
<dbReference type="EMBL" id="CAJNOK010019209">
    <property type="protein sequence ID" value="CAF1295297.1"/>
    <property type="molecule type" value="Genomic_DNA"/>
</dbReference>
<feature type="domain" description="Peptidase M28" evidence="3">
    <location>
        <begin position="320"/>
        <end position="518"/>
    </location>
</feature>
<dbReference type="GO" id="GO:0006508">
    <property type="term" value="P:proteolysis"/>
    <property type="evidence" value="ECO:0007669"/>
    <property type="project" value="InterPro"/>
</dbReference>
<comment type="caution">
    <text evidence="4">The sequence shown here is derived from an EMBL/GenBank/DDBJ whole genome shotgun (WGS) entry which is preliminary data.</text>
</comment>
<accession>A0A8S2ES75</accession>
<dbReference type="Proteomes" id="UP000682733">
    <property type="component" value="Unassembled WGS sequence"/>
</dbReference>
<dbReference type="GO" id="GO:0008235">
    <property type="term" value="F:metalloexopeptidase activity"/>
    <property type="evidence" value="ECO:0007669"/>
    <property type="project" value="InterPro"/>
</dbReference>
<comment type="cofactor">
    <cofactor evidence="1">
        <name>Zn(2+)</name>
        <dbReference type="ChEBI" id="CHEBI:29105"/>
    </cofactor>
</comment>
<evidence type="ECO:0000256" key="2">
    <source>
        <dbReference type="ARBA" id="ARBA00005634"/>
    </source>
</evidence>
<dbReference type="Gene3D" id="3.40.630.10">
    <property type="entry name" value="Zn peptidases"/>
    <property type="match status" value="1"/>
</dbReference>
<dbReference type="Proteomes" id="UP000677228">
    <property type="component" value="Unassembled WGS sequence"/>
</dbReference>
<comment type="similarity">
    <text evidence="2">Belongs to the peptidase M28 family. M28B subfamily.</text>
</comment>
<protein>
    <recommendedName>
        <fullName evidence="3">Peptidase M28 domain-containing protein</fullName>
    </recommendedName>
</protein>
<proteinExistence type="inferred from homology"/>
<evidence type="ECO:0000313" key="5">
    <source>
        <dbReference type="EMBL" id="CAF4100796.1"/>
    </source>
</evidence>
<dbReference type="Pfam" id="PF04389">
    <property type="entry name" value="Peptidase_M28"/>
    <property type="match status" value="1"/>
</dbReference>
<dbReference type="PANTHER" id="PTHR12147:SF26">
    <property type="entry name" value="PEPTIDASE M28 DOMAIN-CONTAINING PROTEIN"/>
    <property type="match status" value="1"/>
</dbReference>
<gene>
    <name evidence="4" type="ORF">OVA965_LOCUS28291</name>
    <name evidence="5" type="ORF">TMI583_LOCUS29042</name>
</gene>
<dbReference type="AlphaFoldDB" id="A0A8S2ES75"/>
<dbReference type="InterPro" id="IPR045175">
    <property type="entry name" value="M28_fam"/>
</dbReference>